<feature type="compositionally biased region" description="Acidic residues" evidence="1">
    <location>
        <begin position="47"/>
        <end position="60"/>
    </location>
</feature>
<feature type="region of interest" description="Disordered" evidence="1">
    <location>
        <begin position="18"/>
        <end position="60"/>
    </location>
</feature>
<evidence type="ECO:0000313" key="3">
    <source>
        <dbReference type="Proteomes" id="UP000188836"/>
    </source>
</evidence>
<dbReference type="EMBL" id="MUMY01000021">
    <property type="protein sequence ID" value="ONM46712.1"/>
    <property type="molecule type" value="Genomic_DNA"/>
</dbReference>
<gene>
    <name evidence="2" type="ORF">B0T46_21810</name>
</gene>
<accession>A0A1W0B9Z6</accession>
<proteinExistence type="predicted"/>
<organism evidence="2 3">
    <name type="scientific">Nocardia donostiensis</name>
    <dbReference type="NCBI Taxonomy" id="1538463"/>
    <lineage>
        <taxon>Bacteria</taxon>
        <taxon>Bacillati</taxon>
        <taxon>Actinomycetota</taxon>
        <taxon>Actinomycetes</taxon>
        <taxon>Mycobacteriales</taxon>
        <taxon>Nocardiaceae</taxon>
        <taxon>Nocardia</taxon>
    </lineage>
</organism>
<dbReference type="AlphaFoldDB" id="A0A1W0B9Z6"/>
<protein>
    <submittedName>
        <fullName evidence="2">Uncharacterized protein</fullName>
    </submittedName>
</protein>
<evidence type="ECO:0000256" key="1">
    <source>
        <dbReference type="SAM" id="MobiDB-lite"/>
    </source>
</evidence>
<keyword evidence="3" id="KW-1185">Reference proteome</keyword>
<name>A0A1W0B9Z6_9NOCA</name>
<comment type="caution">
    <text evidence="2">The sequence shown here is derived from an EMBL/GenBank/DDBJ whole genome shotgun (WGS) entry which is preliminary data.</text>
</comment>
<evidence type="ECO:0000313" key="2">
    <source>
        <dbReference type="EMBL" id="ONM46712.1"/>
    </source>
</evidence>
<sequence length="60" mass="6544">MMDLRIVGRNLVMGETATLRGGERGLRPPVPALRQAPTTPDRGDPQDQGEQDAEDDAESR</sequence>
<reference evidence="2 3" key="1">
    <citation type="journal article" date="2016" name="Antonie Van Leeuwenhoek">
        <title>Nocardia donostiensis sp. nov., isolated from human respiratory specimens.</title>
        <authorList>
            <person name="Ercibengoa M."/>
            <person name="Bell M."/>
            <person name="Marimon J.M."/>
            <person name="Humrighouse B."/>
            <person name="Klenk H.P."/>
            <person name="Potter G."/>
            <person name="Perez-Trallero E."/>
        </authorList>
    </citation>
    <scope>NUCLEOTIDE SEQUENCE [LARGE SCALE GENOMIC DNA]</scope>
    <source>
        <strain evidence="2 3">X1655</strain>
    </source>
</reference>
<dbReference type="Proteomes" id="UP000188836">
    <property type="component" value="Unassembled WGS sequence"/>
</dbReference>